<evidence type="ECO:0000256" key="2">
    <source>
        <dbReference type="SAM" id="MobiDB-lite"/>
    </source>
</evidence>
<evidence type="ECO:0000313" key="5">
    <source>
        <dbReference type="Proteomes" id="UP000015101"/>
    </source>
</evidence>
<proteinExistence type="predicted"/>
<gene>
    <name evidence="4" type="primary">20199327</name>
    <name evidence="3" type="ORF">HELRODRAFT_161809</name>
</gene>
<evidence type="ECO:0000313" key="4">
    <source>
        <dbReference type="EnsemblMetazoa" id="HelroP161809"/>
    </source>
</evidence>
<dbReference type="EnsemblMetazoa" id="HelroT161809">
    <property type="protein sequence ID" value="HelroP161809"/>
    <property type="gene ID" value="HelroG161809"/>
</dbReference>
<accession>T1ERX7</accession>
<feature type="coiled-coil region" evidence="1">
    <location>
        <begin position="155"/>
        <end position="196"/>
    </location>
</feature>
<reference evidence="3 5" key="2">
    <citation type="journal article" date="2013" name="Nature">
        <title>Insights into bilaterian evolution from three spiralian genomes.</title>
        <authorList>
            <person name="Simakov O."/>
            <person name="Marletaz F."/>
            <person name="Cho S.J."/>
            <person name="Edsinger-Gonzales E."/>
            <person name="Havlak P."/>
            <person name="Hellsten U."/>
            <person name="Kuo D.H."/>
            <person name="Larsson T."/>
            <person name="Lv J."/>
            <person name="Arendt D."/>
            <person name="Savage R."/>
            <person name="Osoegawa K."/>
            <person name="de Jong P."/>
            <person name="Grimwood J."/>
            <person name="Chapman J.A."/>
            <person name="Shapiro H."/>
            <person name="Aerts A."/>
            <person name="Otillar R.P."/>
            <person name="Terry A.Y."/>
            <person name="Boore J.L."/>
            <person name="Grigoriev I.V."/>
            <person name="Lindberg D.R."/>
            <person name="Seaver E.C."/>
            <person name="Weisblat D.A."/>
            <person name="Putnam N.H."/>
            <person name="Rokhsar D.S."/>
        </authorList>
    </citation>
    <scope>NUCLEOTIDE SEQUENCE</scope>
</reference>
<reference evidence="5" key="1">
    <citation type="submission" date="2012-12" db="EMBL/GenBank/DDBJ databases">
        <authorList>
            <person name="Hellsten U."/>
            <person name="Grimwood J."/>
            <person name="Chapman J.A."/>
            <person name="Shapiro H."/>
            <person name="Aerts A."/>
            <person name="Otillar R.P."/>
            <person name="Terry A.Y."/>
            <person name="Boore J.L."/>
            <person name="Simakov O."/>
            <person name="Marletaz F."/>
            <person name="Cho S.-J."/>
            <person name="Edsinger-Gonzales E."/>
            <person name="Havlak P."/>
            <person name="Kuo D.-H."/>
            <person name="Larsson T."/>
            <person name="Lv J."/>
            <person name="Arendt D."/>
            <person name="Savage R."/>
            <person name="Osoegawa K."/>
            <person name="de Jong P."/>
            <person name="Lindberg D.R."/>
            <person name="Seaver E.C."/>
            <person name="Weisblat D.A."/>
            <person name="Putnam N.H."/>
            <person name="Grigoriev I.V."/>
            <person name="Rokhsar D.S."/>
        </authorList>
    </citation>
    <scope>NUCLEOTIDE SEQUENCE</scope>
</reference>
<feature type="coiled-coil region" evidence="1">
    <location>
        <begin position="40"/>
        <end position="117"/>
    </location>
</feature>
<dbReference type="RefSeq" id="XP_009019936.1">
    <property type="nucleotide sequence ID" value="XM_009021688.1"/>
</dbReference>
<dbReference type="HOGENOM" id="CLU_795196_0_0_1"/>
<dbReference type="InParanoid" id="T1ERX7"/>
<dbReference type="EMBL" id="AMQM01000922">
    <property type="status" value="NOT_ANNOTATED_CDS"/>
    <property type="molecule type" value="Genomic_DNA"/>
</dbReference>
<dbReference type="Proteomes" id="UP000015101">
    <property type="component" value="Unassembled WGS sequence"/>
</dbReference>
<feature type="compositionally biased region" description="Low complexity" evidence="2">
    <location>
        <begin position="224"/>
        <end position="275"/>
    </location>
</feature>
<protein>
    <submittedName>
        <fullName evidence="3 4">Uncharacterized protein</fullName>
    </submittedName>
</protein>
<evidence type="ECO:0000256" key="1">
    <source>
        <dbReference type="SAM" id="Coils"/>
    </source>
</evidence>
<feature type="region of interest" description="Disordered" evidence="2">
    <location>
        <begin position="224"/>
        <end position="284"/>
    </location>
</feature>
<keyword evidence="5" id="KW-1185">Reference proteome</keyword>
<evidence type="ECO:0000313" key="3">
    <source>
        <dbReference type="EMBL" id="ESO02528.1"/>
    </source>
</evidence>
<organism evidence="4 5">
    <name type="scientific">Helobdella robusta</name>
    <name type="common">Californian leech</name>
    <dbReference type="NCBI Taxonomy" id="6412"/>
    <lineage>
        <taxon>Eukaryota</taxon>
        <taxon>Metazoa</taxon>
        <taxon>Spiralia</taxon>
        <taxon>Lophotrochozoa</taxon>
        <taxon>Annelida</taxon>
        <taxon>Clitellata</taxon>
        <taxon>Hirudinea</taxon>
        <taxon>Rhynchobdellida</taxon>
        <taxon>Glossiphoniidae</taxon>
        <taxon>Helobdella</taxon>
    </lineage>
</organism>
<keyword evidence="1" id="KW-0175">Coiled coil</keyword>
<dbReference type="KEGG" id="hro:HELRODRAFT_161809"/>
<dbReference type="EMBL" id="KB096742">
    <property type="protein sequence ID" value="ESO02528.1"/>
    <property type="molecule type" value="Genomic_DNA"/>
</dbReference>
<dbReference type="AlphaFoldDB" id="T1ERX7"/>
<reference evidence="4" key="3">
    <citation type="submission" date="2015-06" db="UniProtKB">
        <authorList>
            <consortium name="EnsemblMetazoa"/>
        </authorList>
    </citation>
    <scope>IDENTIFICATION</scope>
</reference>
<dbReference type="GeneID" id="20199327"/>
<name>T1ERX7_HELRO</name>
<sequence>MCKKIAQLTKVIHSLTVKQWEEKKKADFTESLISRNDAIMSDLRNRLKSEEETKASNERLIISLREQLANSQKESADLRQLYEATLKLLADNMRDINTKHKNDLKTIEKTFNKLKNEIVLTHFNEFQLKMETFFRDKIDLQQKVNKNQHLHISNVNDLKLRIVELERELTERTTEISNLKSKLESEKSEIAILNYDISHLKEKIRVEDLAKRANAVDKETNTSSNIINVNNSDITNQSSERSPPSSSHSSSSSFVTSSSTFSSPSFLTPSTSPSPNLNNDIDRNVTSASNNLDIMLKNLSNNINDAKNVAKTLWQLILNSNNNNYKSKNTIINKTGNKLRRNNISSNLN</sequence>
<dbReference type="CTD" id="20199327"/>